<dbReference type="InterPro" id="IPR050640">
    <property type="entry name" value="Bact_2-comp_sensor_kinase"/>
</dbReference>
<dbReference type="SUPFAM" id="SSF55874">
    <property type="entry name" value="ATPase domain of HSP90 chaperone/DNA topoisomerase II/histidine kinase"/>
    <property type="match status" value="1"/>
</dbReference>
<dbReference type="InterPro" id="IPR005467">
    <property type="entry name" value="His_kinase_dom"/>
</dbReference>
<dbReference type="EMBL" id="AJWY01013378">
    <property type="protein sequence ID" value="EKC47286.1"/>
    <property type="molecule type" value="Genomic_DNA"/>
</dbReference>
<evidence type="ECO:0000313" key="2">
    <source>
        <dbReference type="EMBL" id="EKC47286.1"/>
    </source>
</evidence>
<protein>
    <submittedName>
        <fullName evidence="2">Protein containing ATP-binding region, ATPase-like domain protein</fullName>
    </submittedName>
</protein>
<dbReference type="InterPro" id="IPR036890">
    <property type="entry name" value="HATPase_C_sf"/>
</dbReference>
<gene>
    <name evidence="2" type="ORF">LEA_19453</name>
</gene>
<dbReference type="PROSITE" id="PS50109">
    <property type="entry name" value="HIS_KIN"/>
    <property type="match status" value="1"/>
</dbReference>
<name>K1SIX7_9ZZZZ</name>
<reference evidence="2" key="1">
    <citation type="journal article" date="2013" name="Environ. Microbiol.">
        <title>Microbiota from the distal guts of lean and obese adolescents exhibit partial functional redundancy besides clear differences in community structure.</title>
        <authorList>
            <person name="Ferrer M."/>
            <person name="Ruiz A."/>
            <person name="Lanza F."/>
            <person name="Haange S.B."/>
            <person name="Oberbach A."/>
            <person name="Till H."/>
            <person name="Bargiela R."/>
            <person name="Campoy C."/>
            <person name="Segura M.T."/>
            <person name="Richter M."/>
            <person name="von Bergen M."/>
            <person name="Seifert J."/>
            <person name="Suarez A."/>
        </authorList>
    </citation>
    <scope>NUCLEOTIDE SEQUENCE</scope>
</reference>
<dbReference type="PANTHER" id="PTHR34220">
    <property type="entry name" value="SENSOR HISTIDINE KINASE YPDA"/>
    <property type="match status" value="1"/>
</dbReference>
<feature type="domain" description="Histidine kinase" evidence="1">
    <location>
        <begin position="21"/>
        <end position="122"/>
    </location>
</feature>
<keyword evidence="2" id="KW-0547">Nucleotide-binding</keyword>
<dbReference type="PANTHER" id="PTHR34220:SF7">
    <property type="entry name" value="SENSOR HISTIDINE KINASE YPDA"/>
    <property type="match status" value="1"/>
</dbReference>
<proteinExistence type="predicted"/>
<keyword evidence="2" id="KW-0067">ATP-binding</keyword>
<dbReference type="InterPro" id="IPR003594">
    <property type="entry name" value="HATPase_dom"/>
</dbReference>
<comment type="caution">
    <text evidence="2">The sequence shown here is derived from an EMBL/GenBank/DDBJ whole genome shotgun (WGS) entry which is preliminary data.</text>
</comment>
<dbReference type="AlphaFoldDB" id="K1SIX7"/>
<sequence>MHLQCEIEPEAEISMVPAMCVLTFVENAIKYSTDFSNDLMIVVSAKVEGDNIKIEIQDNGEGIEENILKKINQNEKIVKNDREHIGIKNIVDRMHMHYGEAASVKVTNRDSGGVSVVINVPK</sequence>
<accession>K1SIX7</accession>
<dbReference type="Pfam" id="PF02518">
    <property type="entry name" value="HATPase_c"/>
    <property type="match status" value="1"/>
</dbReference>
<dbReference type="GO" id="GO:0005524">
    <property type="term" value="F:ATP binding"/>
    <property type="evidence" value="ECO:0007669"/>
    <property type="project" value="UniProtKB-KW"/>
</dbReference>
<dbReference type="Gene3D" id="3.30.565.10">
    <property type="entry name" value="Histidine kinase-like ATPase, C-terminal domain"/>
    <property type="match status" value="1"/>
</dbReference>
<evidence type="ECO:0000259" key="1">
    <source>
        <dbReference type="PROSITE" id="PS50109"/>
    </source>
</evidence>
<organism evidence="2">
    <name type="scientific">human gut metagenome</name>
    <dbReference type="NCBI Taxonomy" id="408170"/>
    <lineage>
        <taxon>unclassified sequences</taxon>
        <taxon>metagenomes</taxon>
        <taxon>organismal metagenomes</taxon>
    </lineage>
</organism>